<organism evidence="2 3">
    <name type="scientific">Microbacterium azadirachtae</name>
    <dbReference type="NCBI Taxonomy" id="582680"/>
    <lineage>
        <taxon>Bacteria</taxon>
        <taxon>Bacillati</taxon>
        <taxon>Actinomycetota</taxon>
        <taxon>Actinomycetes</taxon>
        <taxon>Micrococcales</taxon>
        <taxon>Microbacteriaceae</taxon>
        <taxon>Microbacterium</taxon>
    </lineage>
</organism>
<comment type="similarity">
    <text evidence="1">Belongs to the ROK (NagC/XylR) family.</text>
</comment>
<gene>
    <name evidence="2" type="primary">glcK_2</name>
    <name evidence="2" type="ORF">RL72_03207</name>
</gene>
<dbReference type="Proteomes" id="UP000033448">
    <property type="component" value="Unassembled WGS sequence"/>
</dbReference>
<evidence type="ECO:0000256" key="1">
    <source>
        <dbReference type="ARBA" id="ARBA00006479"/>
    </source>
</evidence>
<dbReference type="GO" id="GO:0004340">
    <property type="term" value="F:glucokinase activity"/>
    <property type="evidence" value="ECO:0007669"/>
    <property type="project" value="UniProtKB-EC"/>
</dbReference>
<name>A0A0F0KHC3_9MICO</name>
<dbReference type="PATRIC" id="fig|582680.7.peg.3268"/>
<dbReference type="RefSeq" id="WP_045251851.1">
    <property type="nucleotide sequence ID" value="NZ_JYIT01000084.1"/>
</dbReference>
<dbReference type="EMBL" id="JYIT01000084">
    <property type="protein sequence ID" value="KJL19555.1"/>
    <property type="molecule type" value="Genomic_DNA"/>
</dbReference>
<dbReference type="SUPFAM" id="SSF53067">
    <property type="entry name" value="Actin-like ATPase domain"/>
    <property type="match status" value="1"/>
</dbReference>
<dbReference type="InterPro" id="IPR049874">
    <property type="entry name" value="ROK_cs"/>
</dbReference>
<protein>
    <submittedName>
        <fullName evidence="2">Glucokinase</fullName>
        <ecNumber evidence="2">2.7.1.2</ecNumber>
    </submittedName>
</protein>
<keyword evidence="2" id="KW-0808">Transferase</keyword>
<dbReference type="OrthoDB" id="9810372at2"/>
<dbReference type="Gene3D" id="3.30.420.40">
    <property type="match status" value="2"/>
</dbReference>
<dbReference type="PROSITE" id="PS01125">
    <property type="entry name" value="ROK"/>
    <property type="match status" value="1"/>
</dbReference>
<dbReference type="PANTHER" id="PTHR18964:SF169">
    <property type="entry name" value="N-ACETYLMANNOSAMINE KINASE"/>
    <property type="match status" value="1"/>
</dbReference>
<dbReference type="InterPro" id="IPR000600">
    <property type="entry name" value="ROK"/>
</dbReference>
<dbReference type="Pfam" id="PF00480">
    <property type="entry name" value="ROK"/>
    <property type="match status" value="1"/>
</dbReference>
<evidence type="ECO:0000313" key="3">
    <source>
        <dbReference type="Proteomes" id="UP000033448"/>
    </source>
</evidence>
<reference evidence="2 3" key="1">
    <citation type="submission" date="2015-02" db="EMBL/GenBank/DDBJ databases">
        <title>Draft genome sequences of ten Microbacterium spp. with emphasis on heavy metal contaminated environments.</title>
        <authorList>
            <person name="Corretto E."/>
        </authorList>
    </citation>
    <scope>NUCLEOTIDE SEQUENCE [LARGE SCALE GENOMIC DNA]</scope>
    <source>
        <strain evidence="2 3">DSM 23848</strain>
    </source>
</reference>
<dbReference type="PANTHER" id="PTHR18964">
    <property type="entry name" value="ROK (REPRESSOR, ORF, KINASE) FAMILY"/>
    <property type="match status" value="1"/>
</dbReference>
<accession>A0A0F0KHC3</accession>
<proteinExistence type="inferred from homology"/>
<keyword evidence="2" id="KW-0418">Kinase</keyword>
<evidence type="ECO:0000313" key="2">
    <source>
        <dbReference type="EMBL" id="KJL19555.1"/>
    </source>
</evidence>
<keyword evidence="3" id="KW-1185">Reference proteome</keyword>
<sequence length="327" mass="32214">MSDHAGTRCAAPGSAVAPAIAGIDIGGTKISAVLTDAEGALLAKGVVPAPASEGGPAMADAAADLVLRLCDALGASLAGAGVGAAGVIDQERGVVVAASATFTGWTGFRLADELVARLDVPVWIENDVNAFLLGELRWGAARGASDVLGIMLGTGVGGAIALHGALHHGTHGAAGEIGHTPGFSALRCTCGQTGHLETLASGTSIARRYREATGTEATTPEIADRARAGEASARAVFDDAARATALAASTTASLLDLDLVVVGGGVHAAWDLLEPGIAETLRSDGPVSGIPLRVVPAEISADAVARGAAALAAARLADPETTPLVAV</sequence>
<comment type="caution">
    <text evidence="2">The sequence shown here is derived from an EMBL/GenBank/DDBJ whole genome shotgun (WGS) entry which is preliminary data.</text>
</comment>
<dbReference type="AlphaFoldDB" id="A0A0F0KHC3"/>
<dbReference type="EC" id="2.7.1.2" evidence="2"/>
<dbReference type="InterPro" id="IPR043129">
    <property type="entry name" value="ATPase_NBD"/>
</dbReference>